<evidence type="ECO:0000256" key="1">
    <source>
        <dbReference type="ARBA" id="ARBA00022741"/>
    </source>
</evidence>
<feature type="compositionally biased region" description="Acidic residues" evidence="4">
    <location>
        <begin position="1"/>
        <end position="19"/>
    </location>
</feature>
<dbReference type="EMBL" id="CP050124">
    <property type="protein sequence ID" value="QIP38002.1"/>
    <property type="molecule type" value="Genomic_DNA"/>
</dbReference>
<dbReference type="GO" id="GO:0003677">
    <property type="term" value="F:DNA binding"/>
    <property type="evidence" value="ECO:0007669"/>
    <property type="project" value="InterPro"/>
</dbReference>
<reference evidence="6 7" key="1">
    <citation type="submission" date="2020-03" db="EMBL/GenBank/DDBJ databases">
        <title>Screen low temperature-resistant strains for efficient degradation of petroleum hydrocarbons under the low temperature.</title>
        <authorList>
            <person name="Wang Y."/>
            <person name="Chen J."/>
        </authorList>
    </citation>
    <scope>NUCLEOTIDE SEQUENCE [LARGE SCALE GENOMIC DNA]</scope>
    <source>
        <strain evidence="6 7">KB1</strain>
    </source>
</reference>
<evidence type="ECO:0000256" key="4">
    <source>
        <dbReference type="SAM" id="MobiDB-lite"/>
    </source>
</evidence>
<keyword evidence="1 3" id="KW-0547">Nucleotide-binding</keyword>
<dbReference type="PROSITE" id="PS50901">
    <property type="entry name" value="FTSK"/>
    <property type="match status" value="1"/>
</dbReference>
<evidence type="ECO:0000256" key="3">
    <source>
        <dbReference type="PROSITE-ProRule" id="PRU00289"/>
    </source>
</evidence>
<dbReference type="PANTHER" id="PTHR22683">
    <property type="entry name" value="SPORULATION PROTEIN RELATED"/>
    <property type="match status" value="1"/>
</dbReference>
<accession>A0A6G9CMA9</accession>
<dbReference type="GO" id="GO:0005524">
    <property type="term" value="F:ATP binding"/>
    <property type="evidence" value="ECO:0007669"/>
    <property type="project" value="UniProtKB-UniRule"/>
</dbReference>
<dbReference type="Proteomes" id="UP000502345">
    <property type="component" value="Chromosome"/>
</dbReference>
<keyword evidence="2 3" id="KW-0067">ATP-binding</keyword>
<dbReference type="InterPro" id="IPR027417">
    <property type="entry name" value="P-loop_NTPase"/>
</dbReference>
<dbReference type="Pfam" id="PF01580">
    <property type="entry name" value="FtsK_SpoIIIE"/>
    <property type="match status" value="1"/>
</dbReference>
<dbReference type="RefSeq" id="WP_166501771.1">
    <property type="nucleotide sequence ID" value="NZ_CP050124.1"/>
</dbReference>
<dbReference type="PANTHER" id="PTHR22683:SF41">
    <property type="entry name" value="DNA TRANSLOCASE FTSK"/>
    <property type="match status" value="1"/>
</dbReference>
<dbReference type="InterPro" id="IPR002543">
    <property type="entry name" value="FtsK_dom"/>
</dbReference>
<dbReference type="InterPro" id="IPR050206">
    <property type="entry name" value="FtsK/SpoIIIE/SftA"/>
</dbReference>
<feature type="region of interest" description="Disordered" evidence="4">
    <location>
        <begin position="592"/>
        <end position="650"/>
    </location>
</feature>
<proteinExistence type="predicted"/>
<name>A0A6G9CMA9_RHOER</name>
<feature type="binding site" evidence="3">
    <location>
        <begin position="339"/>
        <end position="346"/>
    </location>
    <ligand>
        <name>ATP</name>
        <dbReference type="ChEBI" id="CHEBI:30616"/>
    </ligand>
</feature>
<sequence>MSTDDDFSFLFDGLDDEPATEVTGEVSNAADTAEQKRTAEQAAEAQERALLAEADRYEAMLPEIKAARPLPAQPAEAEATPRLSGAEWVAEGVRQTLVPKDPTRYSVTVKVVEDSVVAWVTGPSGVDRDAMARRAVQRLAARGNLGEFQVHLAADPRTVILQRSGVGGSVSAWSSHGTRGRLFFETEAGRDKVFDLAGLYQRRKKDAKVRRYPGVIAFGEDHRGGTATLRLRPGMTLAQVKAAEGKLRQLFRAPDLAVDSAPGAVDPIIHLNTKPIARELPASCPLAPERLVRVRTQPERFAAAPDFVLPVGVRIDDETGEVKPILVNQDAVPHAAVFGGTGSGKTVLLSMMVRAAVLQGAEVVLWDAKMGKDMRALAFDRSLPGVIHYAAGSAAVLHRTVLWVRHEYERRQALAERLAYRGIEYRPTPLLLVMDELPWWIDGLKARKGDHLKAAEQTEAHISAIAAEARELRVFFIVAGQYAYVSGYSGAIRTNTQTLISVGPPKKINMDNLFATPDEKQRAVELSATIRKQDKGVGVMLDDSTNEVVKFRGFFNAPDSPEAARFAAAVAQVPRLRRFAYALPRGDVAGGDGSWAEWTPVTDPSSDSLPTRVLDGPDGQPLLEAEIDDPTSTSYRPGRRPQPQVHANPN</sequence>
<dbReference type="AlphaFoldDB" id="A0A6G9CMA9"/>
<evidence type="ECO:0000313" key="6">
    <source>
        <dbReference type="EMBL" id="QIP38002.1"/>
    </source>
</evidence>
<evidence type="ECO:0000259" key="5">
    <source>
        <dbReference type="PROSITE" id="PS50901"/>
    </source>
</evidence>
<dbReference type="SUPFAM" id="SSF52540">
    <property type="entry name" value="P-loop containing nucleoside triphosphate hydrolases"/>
    <property type="match status" value="1"/>
</dbReference>
<feature type="region of interest" description="Disordered" evidence="4">
    <location>
        <begin position="1"/>
        <end position="41"/>
    </location>
</feature>
<gene>
    <name evidence="6" type="ORF">G9444_0758</name>
</gene>
<feature type="domain" description="FtsK" evidence="5">
    <location>
        <begin position="322"/>
        <end position="511"/>
    </location>
</feature>
<organism evidence="6 7">
    <name type="scientific">Rhodococcus erythropolis</name>
    <name type="common">Arthrobacter picolinophilus</name>
    <dbReference type="NCBI Taxonomy" id="1833"/>
    <lineage>
        <taxon>Bacteria</taxon>
        <taxon>Bacillati</taxon>
        <taxon>Actinomycetota</taxon>
        <taxon>Actinomycetes</taxon>
        <taxon>Mycobacteriales</taxon>
        <taxon>Nocardiaceae</taxon>
        <taxon>Rhodococcus</taxon>
        <taxon>Rhodococcus erythropolis group</taxon>
    </lineage>
</organism>
<evidence type="ECO:0000313" key="7">
    <source>
        <dbReference type="Proteomes" id="UP000502345"/>
    </source>
</evidence>
<dbReference type="Gene3D" id="3.40.50.300">
    <property type="entry name" value="P-loop containing nucleotide triphosphate hydrolases"/>
    <property type="match status" value="1"/>
</dbReference>
<evidence type="ECO:0000256" key="2">
    <source>
        <dbReference type="ARBA" id="ARBA00022840"/>
    </source>
</evidence>
<protein>
    <recommendedName>
        <fullName evidence="5">FtsK domain-containing protein</fullName>
    </recommendedName>
</protein>